<dbReference type="Proteomes" id="UP000295621">
    <property type="component" value="Unassembled WGS sequence"/>
</dbReference>
<dbReference type="InterPro" id="IPR037175">
    <property type="entry name" value="KFase_sf"/>
</dbReference>
<dbReference type="GO" id="GO:0019441">
    <property type="term" value="P:L-tryptophan catabolic process to kynurenine"/>
    <property type="evidence" value="ECO:0007669"/>
    <property type="project" value="InterPro"/>
</dbReference>
<dbReference type="AlphaFoldDB" id="A0A4V2XXD6"/>
<protein>
    <submittedName>
        <fullName evidence="1">Cyclase family protein</fullName>
    </submittedName>
</protein>
<dbReference type="RefSeq" id="WP_131981055.1">
    <property type="nucleotide sequence ID" value="NZ_SMKL01000013.1"/>
</dbReference>
<dbReference type="SUPFAM" id="SSF102198">
    <property type="entry name" value="Putative cyclase"/>
    <property type="match status" value="1"/>
</dbReference>
<dbReference type="PANTHER" id="PTHR34861">
    <property type="match status" value="1"/>
</dbReference>
<sequence length="319" mass="33972">MNETPSDAELCGWFDSLSNWGRWGDDDECGTLNLIDEDKRTQAAGLVRRGVAISCAQAITFSADSDDPWPASRRFMNKVPQAEAFSPDFVGRSSANDAVLLNCHGSSITHLDSPVHSFFRPAPGRPMAGYNGLAPTVVTGREGARAGSIALAASGVVSRGVLLDIPRARGLDWLAPSEKVFPADLEAAEAAQGVRVEAGDILCIRTGHPGRRRAEGWQSTAGQQAGPDGACLPWLRERDVALLACDTACDVFPPDKGHMARPIHCIGIPAMGLWLLDGADYEELAAACAAEPRWEFQFTVAPLRLEGCTASPVNPIAVL</sequence>
<dbReference type="GO" id="GO:0004061">
    <property type="term" value="F:arylformamidase activity"/>
    <property type="evidence" value="ECO:0007669"/>
    <property type="project" value="InterPro"/>
</dbReference>
<name>A0A4V2XXD6_9ACTN</name>
<gene>
    <name evidence="1" type="ORF">E1212_07945</name>
</gene>
<accession>A0A4V2XXD6</accession>
<dbReference type="Pfam" id="PF04199">
    <property type="entry name" value="Cyclase"/>
    <property type="match status" value="1"/>
</dbReference>
<proteinExistence type="predicted"/>
<dbReference type="PANTHER" id="PTHR34861:SF10">
    <property type="entry name" value="CYCLASE"/>
    <property type="match status" value="1"/>
</dbReference>
<keyword evidence="2" id="KW-1185">Reference proteome</keyword>
<comment type="caution">
    <text evidence="1">The sequence shown here is derived from an EMBL/GenBank/DDBJ whole genome shotgun (WGS) entry which is preliminary data.</text>
</comment>
<dbReference type="InterPro" id="IPR007325">
    <property type="entry name" value="KFase/CYL"/>
</dbReference>
<organism evidence="1 2">
    <name type="scientific">Jiangella ureilytica</name>
    <dbReference type="NCBI Taxonomy" id="2530374"/>
    <lineage>
        <taxon>Bacteria</taxon>
        <taxon>Bacillati</taxon>
        <taxon>Actinomycetota</taxon>
        <taxon>Actinomycetes</taxon>
        <taxon>Jiangellales</taxon>
        <taxon>Jiangellaceae</taxon>
        <taxon>Jiangella</taxon>
    </lineage>
</organism>
<evidence type="ECO:0000313" key="1">
    <source>
        <dbReference type="EMBL" id="TDC52775.1"/>
    </source>
</evidence>
<dbReference type="Gene3D" id="3.50.30.50">
    <property type="entry name" value="Putative cyclase"/>
    <property type="match status" value="1"/>
</dbReference>
<dbReference type="OrthoDB" id="7067800at2"/>
<reference evidence="1 2" key="1">
    <citation type="submission" date="2019-02" db="EMBL/GenBank/DDBJ databases">
        <title>Draft genome sequences of novel Actinobacteria.</title>
        <authorList>
            <person name="Sahin N."/>
            <person name="Ay H."/>
            <person name="Saygin H."/>
        </authorList>
    </citation>
    <scope>NUCLEOTIDE SEQUENCE [LARGE SCALE GENOMIC DNA]</scope>
    <source>
        <strain evidence="1 2">KC603</strain>
    </source>
</reference>
<dbReference type="EMBL" id="SMKL01000013">
    <property type="protein sequence ID" value="TDC52775.1"/>
    <property type="molecule type" value="Genomic_DNA"/>
</dbReference>
<evidence type="ECO:0000313" key="2">
    <source>
        <dbReference type="Proteomes" id="UP000295621"/>
    </source>
</evidence>